<accession>A0A059DCA5</accession>
<dbReference type="AlphaFoldDB" id="A0A059DCA5"/>
<proteinExistence type="predicted"/>
<sequence>MRVSRWRNWPSFRNSLLFQTKSMLLNFTSCLRYKAKGNMNGLMMLYKDMESCEECGDIRVMWEMIQSSRPPDNDHNTSFRRHWTRRFCFRPKETDCKS</sequence>
<dbReference type="Gramene" id="KCW88217">
    <property type="protein sequence ID" value="KCW88217"/>
    <property type="gene ID" value="EUGRSUZ_A00610"/>
</dbReference>
<protein>
    <submittedName>
        <fullName evidence="1">Uncharacterized protein</fullName>
    </submittedName>
</protein>
<organism evidence="1">
    <name type="scientific">Eucalyptus grandis</name>
    <name type="common">Flooded gum</name>
    <dbReference type="NCBI Taxonomy" id="71139"/>
    <lineage>
        <taxon>Eukaryota</taxon>
        <taxon>Viridiplantae</taxon>
        <taxon>Streptophyta</taxon>
        <taxon>Embryophyta</taxon>
        <taxon>Tracheophyta</taxon>
        <taxon>Spermatophyta</taxon>
        <taxon>Magnoliopsida</taxon>
        <taxon>eudicotyledons</taxon>
        <taxon>Gunneridae</taxon>
        <taxon>Pentapetalae</taxon>
        <taxon>rosids</taxon>
        <taxon>malvids</taxon>
        <taxon>Myrtales</taxon>
        <taxon>Myrtaceae</taxon>
        <taxon>Myrtoideae</taxon>
        <taxon>Eucalypteae</taxon>
        <taxon>Eucalyptus</taxon>
    </lineage>
</organism>
<evidence type="ECO:0000313" key="1">
    <source>
        <dbReference type="EMBL" id="KCW88217.1"/>
    </source>
</evidence>
<reference evidence="1" key="1">
    <citation type="submission" date="2013-07" db="EMBL/GenBank/DDBJ databases">
        <title>The genome of Eucalyptus grandis.</title>
        <authorList>
            <person name="Schmutz J."/>
            <person name="Hayes R."/>
            <person name="Myburg A."/>
            <person name="Tuskan G."/>
            <person name="Grattapaglia D."/>
            <person name="Rokhsar D.S."/>
        </authorList>
    </citation>
    <scope>NUCLEOTIDE SEQUENCE</scope>
    <source>
        <tissue evidence="1">Leaf extractions</tissue>
    </source>
</reference>
<dbReference type="InParanoid" id="A0A059DCA5"/>
<dbReference type="PANTHER" id="PTHR33181:SF15">
    <property type="entry name" value="PROTEIN FAR1-RELATED SEQUENCE"/>
    <property type="match status" value="1"/>
</dbReference>
<dbReference type="PANTHER" id="PTHR33181">
    <property type="entry name" value="OS01G0778500 PROTEIN"/>
    <property type="match status" value="1"/>
</dbReference>
<dbReference type="OMA" id="MEPFEEN"/>
<name>A0A059DCA5_EUCGR</name>
<dbReference type="EMBL" id="KK198753">
    <property type="protein sequence ID" value="KCW88217.1"/>
    <property type="molecule type" value="Genomic_DNA"/>
</dbReference>
<gene>
    <name evidence="1" type="ORF">EUGRSUZ_A00610</name>
</gene>